<sequence length="360" mass="38749">MVRTGAIDRRQFLRAAGIGFVAALSPQKLYALERSEAVYASGFRAPDGTYGIATASIRGEVIDRILLPARAHGLAYCPVSGRGVAFARRPGTFAMIFDPAGRQEPVVIHTPEGRHYYGHGHFSPDGRLLYASENDFDGNRGMIGLYDATDGFRRIGEFEAQGIGTHDMTVSDDGRFLVIANGGIETHPDFGRTKLNLDHMQPSLVLLDAKTGSVVQRHTLPDNLSQLSTRHLDIDANGRIWFACQYEGPRQDLPPLAGSFAPGEDLRFLSLPEETTVRLANYVGAIAINRRDRLVGLTSPKGGTAVILNADTGAVLAEETVPDAAGVSAAPDGIAVTSYDGTLAGTRSRLAWDQHLVRLA</sequence>
<protein>
    <submittedName>
        <fullName evidence="1">DUF1513 domain-containing protein</fullName>
    </submittedName>
</protein>
<gene>
    <name evidence="1" type="ORF">FNA46_14165</name>
</gene>
<dbReference type="AlphaFoldDB" id="A0A549T7Q6"/>
<dbReference type="Gene3D" id="2.130.10.10">
    <property type="entry name" value="YVTN repeat-like/Quinoprotein amine dehydrogenase"/>
    <property type="match status" value="1"/>
</dbReference>
<organism evidence="1 2">
    <name type="scientific">Rhizobium straminoryzae</name>
    <dbReference type="NCBI Taxonomy" id="1387186"/>
    <lineage>
        <taxon>Bacteria</taxon>
        <taxon>Pseudomonadati</taxon>
        <taxon>Pseudomonadota</taxon>
        <taxon>Alphaproteobacteria</taxon>
        <taxon>Hyphomicrobiales</taxon>
        <taxon>Rhizobiaceae</taxon>
        <taxon>Rhizobium/Agrobacterium group</taxon>
        <taxon>Rhizobium</taxon>
    </lineage>
</organism>
<dbReference type="Pfam" id="PF07433">
    <property type="entry name" value="DUF1513"/>
    <property type="match status" value="1"/>
</dbReference>
<evidence type="ECO:0000313" key="1">
    <source>
        <dbReference type="EMBL" id="TRL37912.1"/>
    </source>
</evidence>
<dbReference type="RefSeq" id="WP_143125862.1">
    <property type="nucleotide sequence ID" value="NZ_VJMG01000037.1"/>
</dbReference>
<dbReference type="EMBL" id="VJMG01000037">
    <property type="protein sequence ID" value="TRL37912.1"/>
    <property type="molecule type" value="Genomic_DNA"/>
</dbReference>
<dbReference type="InterPro" id="IPR015943">
    <property type="entry name" value="WD40/YVTN_repeat-like_dom_sf"/>
</dbReference>
<proteinExistence type="predicted"/>
<evidence type="ECO:0000313" key="2">
    <source>
        <dbReference type="Proteomes" id="UP000316801"/>
    </source>
</evidence>
<accession>A0A549T7Q6</accession>
<comment type="caution">
    <text evidence="1">The sequence shown here is derived from an EMBL/GenBank/DDBJ whole genome shotgun (WGS) entry which is preliminary data.</text>
</comment>
<dbReference type="InterPro" id="IPR006311">
    <property type="entry name" value="TAT_signal"/>
</dbReference>
<dbReference type="PIRSF" id="PIRSF028101">
    <property type="entry name" value="UCP028101"/>
    <property type="match status" value="1"/>
</dbReference>
<dbReference type="PROSITE" id="PS51318">
    <property type="entry name" value="TAT"/>
    <property type="match status" value="1"/>
</dbReference>
<dbReference type="InterPro" id="IPR008311">
    <property type="entry name" value="UCP028101"/>
</dbReference>
<dbReference type="SUPFAM" id="SSF69322">
    <property type="entry name" value="Tricorn protease domain 2"/>
    <property type="match status" value="1"/>
</dbReference>
<reference evidence="1 2" key="1">
    <citation type="submission" date="2019-07" db="EMBL/GenBank/DDBJ databases">
        <title>Ln-dependent methylotrophs.</title>
        <authorList>
            <person name="Tani A."/>
        </authorList>
    </citation>
    <scope>NUCLEOTIDE SEQUENCE [LARGE SCALE GENOMIC DNA]</scope>
    <source>
        <strain evidence="1 2">SM12</strain>
    </source>
</reference>
<keyword evidence="2" id="KW-1185">Reference proteome</keyword>
<name>A0A549T7Q6_9HYPH</name>
<dbReference type="Proteomes" id="UP000316801">
    <property type="component" value="Unassembled WGS sequence"/>
</dbReference>